<keyword evidence="2" id="KW-0472">Membrane</keyword>
<name>A0ABW2I4G8_9ACTN</name>
<dbReference type="RefSeq" id="WP_378977395.1">
    <property type="nucleotide sequence ID" value="NZ_JBHTBJ010000059.1"/>
</dbReference>
<accession>A0ABW2I4G8</accession>
<evidence type="ECO:0000256" key="1">
    <source>
        <dbReference type="SAM" id="MobiDB-lite"/>
    </source>
</evidence>
<evidence type="ECO:0000313" key="4">
    <source>
        <dbReference type="Proteomes" id="UP001596548"/>
    </source>
</evidence>
<dbReference type="Proteomes" id="UP001596548">
    <property type="component" value="Unassembled WGS sequence"/>
</dbReference>
<keyword evidence="2" id="KW-0812">Transmembrane</keyword>
<feature type="transmembrane region" description="Helical" evidence="2">
    <location>
        <begin position="28"/>
        <end position="50"/>
    </location>
</feature>
<sequence>MPELPSHQDTGPAMSESPLDGRSRRRKVLGAVVVVALVALAVVLHLTGVLGAEGHS</sequence>
<keyword evidence="4" id="KW-1185">Reference proteome</keyword>
<gene>
    <name evidence="3" type="ORF">ACFQS1_37870</name>
</gene>
<comment type="caution">
    <text evidence="3">The sequence shown here is derived from an EMBL/GenBank/DDBJ whole genome shotgun (WGS) entry which is preliminary data.</text>
</comment>
<feature type="region of interest" description="Disordered" evidence="1">
    <location>
        <begin position="1"/>
        <end position="22"/>
    </location>
</feature>
<organism evidence="3 4">
    <name type="scientific">Paractinoplanes rhizophilus</name>
    <dbReference type="NCBI Taxonomy" id="1416877"/>
    <lineage>
        <taxon>Bacteria</taxon>
        <taxon>Bacillati</taxon>
        <taxon>Actinomycetota</taxon>
        <taxon>Actinomycetes</taxon>
        <taxon>Micromonosporales</taxon>
        <taxon>Micromonosporaceae</taxon>
        <taxon>Paractinoplanes</taxon>
    </lineage>
</organism>
<proteinExistence type="predicted"/>
<evidence type="ECO:0000313" key="3">
    <source>
        <dbReference type="EMBL" id="MFC7279761.1"/>
    </source>
</evidence>
<keyword evidence="2" id="KW-1133">Transmembrane helix</keyword>
<dbReference type="EMBL" id="JBHTBJ010000059">
    <property type="protein sequence ID" value="MFC7279761.1"/>
    <property type="molecule type" value="Genomic_DNA"/>
</dbReference>
<protein>
    <submittedName>
        <fullName evidence="3">Uncharacterized protein</fullName>
    </submittedName>
</protein>
<reference evidence="4" key="1">
    <citation type="journal article" date="2019" name="Int. J. Syst. Evol. Microbiol.">
        <title>The Global Catalogue of Microorganisms (GCM) 10K type strain sequencing project: providing services to taxonomists for standard genome sequencing and annotation.</title>
        <authorList>
            <consortium name="The Broad Institute Genomics Platform"/>
            <consortium name="The Broad Institute Genome Sequencing Center for Infectious Disease"/>
            <person name="Wu L."/>
            <person name="Ma J."/>
        </authorList>
    </citation>
    <scope>NUCLEOTIDE SEQUENCE [LARGE SCALE GENOMIC DNA]</scope>
    <source>
        <strain evidence="4">XZYJT-10</strain>
    </source>
</reference>
<evidence type="ECO:0000256" key="2">
    <source>
        <dbReference type="SAM" id="Phobius"/>
    </source>
</evidence>